<gene>
    <name evidence="1" type="ORF">K490DRAFT_52909</name>
</gene>
<dbReference type="EMBL" id="ML978711">
    <property type="protein sequence ID" value="KAF2091720.1"/>
    <property type="molecule type" value="Genomic_DNA"/>
</dbReference>
<reference evidence="1" key="1">
    <citation type="journal article" date="2020" name="Stud. Mycol.">
        <title>101 Dothideomycetes genomes: a test case for predicting lifestyles and emergence of pathogens.</title>
        <authorList>
            <person name="Haridas S."/>
            <person name="Albert R."/>
            <person name="Binder M."/>
            <person name="Bloem J."/>
            <person name="Labutti K."/>
            <person name="Salamov A."/>
            <person name="Andreopoulos B."/>
            <person name="Baker S."/>
            <person name="Barry K."/>
            <person name="Bills G."/>
            <person name="Bluhm B."/>
            <person name="Cannon C."/>
            <person name="Castanera R."/>
            <person name="Culley D."/>
            <person name="Daum C."/>
            <person name="Ezra D."/>
            <person name="Gonzalez J."/>
            <person name="Henrissat B."/>
            <person name="Kuo A."/>
            <person name="Liang C."/>
            <person name="Lipzen A."/>
            <person name="Lutzoni F."/>
            <person name="Magnuson J."/>
            <person name="Mondo S."/>
            <person name="Nolan M."/>
            <person name="Ohm R."/>
            <person name="Pangilinan J."/>
            <person name="Park H.-J."/>
            <person name="Ramirez L."/>
            <person name="Alfaro M."/>
            <person name="Sun H."/>
            <person name="Tritt A."/>
            <person name="Yoshinaga Y."/>
            <person name="Zwiers L.-H."/>
            <person name="Turgeon B."/>
            <person name="Goodwin S."/>
            <person name="Spatafora J."/>
            <person name="Crous P."/>
            <person name="Grigoriev I."/>
        </authorList>
    </citation>
    <scope>NUCLEOTIDE SEQUENCE</scope>
    <source>
        <strain evidence="1">CBS 121410</strain>
    </source>
</reference>
<organism evidence="1 2">
    <name type="scientific">Saccharata proteae CBS 121410</name>
    <dbReference type="NCBI Taxonomy" id="1314787"/>
    <lineage>
        <taxon>Eukaryota</taxon>
        <taxon>Fungi</taxon>
        <taxon>Dikarya</taxon>
        <taxon>Ascomycota</taxon>
        <taxon>Pezizomycotina</taxon>
        <taxon>Dothideomycetes</taxon>
        <taxon>Dothideomycetes incertae sedis</taxon>
        <taxon>Botryosphaeriales</taxon>
        <taxon>Saccharataceae</taxon>
        <taxon>Saccharata</taxon>
    </lineage>
</organism>
<proteinExistence type="predicted"/>
<dbReference type="AlphaFoldDB" id="A0A9P4M010"/>
<protein>
    <submittedName>
        <fullName evidence="1">Uncharacterized protein</fullName>
    </submittedName>
</protein>
<name>A0A9P4M010_9PEZI</name>
<dbReference type="Proteomes" id="UP000799776">
    <property type="component" value="Unassembled WGS sequence"/>
</dbReference>
<evidence type="ECO:0000313" key="2">
    <source>
        <dbReference type="Proteomes" id="UP000799776"/>
    </source>
</evidence>
<sequence>MVPKRQIFHFVELAPFGHLSGLSSGPMCTNWWWFKARHTPRFEEWKSSSQAERVKIFQDNVRNYPHQQPTQTCFTKHDRIWNCIQVPLHIVSWPKPVRSATGQILDPITYPSHAFGTPAYAHISKQKKKHKLADRASKESSLCMSVPMAAFFAFL</sequence>
<keyword evidence="2" id="KW-1185">Reference proteome</keyword>
<comment type="caution">
    <text evidence="1">The sequence shown here is derived from an EMBL/GenBank/DDBJ whole genome shotgun (WGS) entry which is preliminary data.</text>
</comment>
<accession>A0A9P4M010</accession>
<evidence type="ECO:0000313" key="1">
    <source>
        <dbReference type="EMBL" id="KAF2091720.1"/>
    </source>
</evidence>